<accession>A0A4R1MLK6</accession>
<name>A0A4R1MLK6_9FIRM</name>
<comment type="subcellular location">
    <subcellularLocation>
        <location evidence="1">Cell envelope</location>
    </subcellularLocation>
</comment>
<keyword evidence="4 5" id="KW-0732">Signal</keyword>
<keyword evidence="3" id="KW-0813">Transport</keyword>
<evidence type="ECO:0000256" key="4">
    <source>
        <dbReference type="ARBA" id="ARBA00022729"/>
    </source>
</evidence>
<dbReference type="GO" id="GO:0055085">
    <property type="term" value="P:transmembrane transport"/>
    <property type="evidence" value="ECO:0007669"/>
    <property type="project" value="InterPro"/>
</dbReference>
<reference evidence="6 7" key="1">
    <citation type="submission" date="2019-03" db="EMBL/GenBank/DDBJ databases">
        <title>Genomic Encyclopedia of Type Strains, Phase IV (KMG-IV): sequencing the most valuable type-strain genomes for metagenomic binning, comparative biology and taxonomic classification.</title>
        <authorList>
            <person name="Goeker M."/>
        </authorList>
    </citation>
    <scope>NUCLEOTIDE SEQUENCE [LARGE SCALE GENOMIC DNA]</scope>
    <source>
        <strain evidence="6 7">DSM 24176</strain>
    </source>
</reference>
<dbReference type="AlphaFoldDB" id="A0A4R1MLK6"/>
<comment type="similarity">
    <text evidence="2">Belongs to the bacterial solute-binding protein 7 family.</text>
</comment>
<dbReference type="PROSITE" id="PS51257">
    <property type="entry name" value="PROKAR_LIPOPROTEIN"/>
    <property type="match status" value="1"/>
</dbReference>
<dbReference type="PANTHER" id="PTHR33376">
    <property type="match status" value="1"/>
</dbReference>
<sequence length="346" mass="39265">MKKNLLKLTTVLVLVLLTVSLLSGCNTSSPKTPDDSNGGSEVQDDTVYEFRFGHAADQNNTWHKAAMKFAEEVEEKSEGRINIRVYPNEQLGGEIDNITAIQAGTADMVLSGESLQNFADIVGIMSTPYLIQDSDHLQAVINGEPGQRIEQAIEEGAGLKVLTYFERGPRMLTSNKPINDINDLDGLRLRIPNVPLFVEVWNEWGARPTPMDFSELFTGLQQNTVEAQENPLALTRSGGFYEVQNYVNNTAHVRGWIYMLIGEDQWNELPEDLQQVMIDAAQVAQDYEHQLFLEDEEAVYNFVVEEQGLEFIETDVTEMIQVAEEYYENNFSEEYLEMYNMIRDLR</sequence>
<dbReference type="CDD" id="cd13603">
    <property type="entry name" value="PBP2_TRAP_Siap_TeaA_like"/>
    <property type="match status" value="1"/>
</dbReference>
<proteinExistence type="inferred from homology"/>
<feature type="chain" id="PRO_5039708822" evidence="5">
    <location>
        <begin position="24"/>
        <end position="346"/>
    </location>
</feature>
<evidence type="ECO:0000256" key="5">
    <source>
        <dbReference type="SAM" id="SignalP"/>
    </source>
</evidence>
<dbReference type="EMBL" id="SMGQ01000013">
    <property type="protein sequence ID" value="TCK92742.1"/>
    <property type="molecule type" value="Genomic_DNA"/>
</dbReference>
<dbReference type="Gene3D" id="3.40.190.170">
    <property type="entry name" value="Bacterial extracellular solute-binding protein, family 7"/>
    <property type="match status" value="1"/>
</dbReference>
<dbReference type="PIRSF" id="PIRSF006470">
    <property type="entry name" value="DctB"/>
    <property type="match status" value="1"/>
</dbReference>
<keyword evidence="7" id="KW-1185">Reference proteome</keyword>
<dbReference type="NCBIfam" id="TIGR00787">
    <property type="entry name" value="dctP"/>
    <property type="match status" value="1"/>
</dbReference>
<dbReference type="NCBIfam" id="NF037995">
    <property type="entry name" value="TRAP_S1"/>
    <property type="match status" value="1"/>
</dbReference>
<organism evidence="6 7">
    <name type="scientific">Natranaerovirga hydrolytica</name>
    <dbReference type="NCBI Taxonomy" id="680378"/>
    <lineage>
        <taxon>Bacteria</taxon>
        <taxon>Bacillati</taxon>
        <taxon>Bacillota</taxon>
        <taxon>Clostridia</taxon>
        <taxon>Lachnospirales</taxon>
        <taxon>Natranaerovirgaceae</taxon>
        <taxon>Natranaerovirga</taxon>
    </lineage>
</organism>
<dbReference type="RefSeq" id="WP_165868574.1">
    <property type="nucleotide sequence ID" value="NZ_SMGQ01000013.1"/>
</dbReference>
<keyword evidence="6" id="KW-0675">Receptor</keyword>
<dbReference type="InterPro" id="IPR018389">
    <property type="entry name" value="DctP_fam"/>
</dbReference>
<evidence type="ECO:0000256" key="1">
    <source>
        <dbReference type="ARBA" id="ARBA00004196"/>
    </source>
</evidence>
<protein>
    <submittedName>
        <fullName evidence="6">Tripartite ATP-independent transporter DctP family solute receptor</fullName>
    </submittedName>
</protein>
<dbReference type="Pfam" id="PF03480">
    <property type="entry name" value="DctP"/>
    <property type="match status" value="1"/>
</dbReference>
<evidence type="ECO:0000256" key="3">
    <source>
        <dbReference type="ARBA" id="ARBA00022448"/>
    </source>
</evidence>
<feature type="signal peptide" evidence="5">
    <location>
        <begin position="1"/>
        <end position="23"/>
    </location>
</feature>
<evidence type="ECO:0000313" key="6">
    <source>
        <dbReference type="EMBL" id="TCK92742.1"/>
    </source>
</evidence>
<dbReference type="PANTHER" id="PTHR33376:SF4">
    <property type="entry name" value="SIALIC ACID-BINDING PERIPLASMIC PROTEIN SIAP"/>
    <property type="match status" value="1"/>
</dbReference>
<dbReference type="Proteomes" id="UP000294545">
    <property type="component" value="Unassembled WGS sequence"/>
</dbReference>
<dbReference type="GO" id="GO:0030288">
    <property type="term" value="C:outer membrane-bounded periplasmic space"/>
    <property type="evidence" value="ECO:0007669"/>
    <property type="project" value="InterPro"/>
</dbReference>
<comment type="caution">
    <text evidence="6">The sequence shown here is derived from an EMBL/GenBank/DDBJ whole genome shotgun (WGS) entry which is preliminary data.</text>
</comment>
<evidence type="ECO:0000313" key="7">
    <source>
        <dbReference type="Proteomes" id="UP000294545"/>
    </source>
</evidence>
<dbReference type="InterPro" id="IPR038404">
    <property type="entry name" value="TRAP_DctP_sf"/>
</dbReference>
<dbReference type="InterPro" id="IPR004682">
    <property type="entry name" value="TRAP_DctP"/>
</dbReference>
<evidence type="ECO:0000256" key="2">
    <source>
        <dbReference type="ARBA" id="ARBA00009023"/>
    </source>
</evidence>
<gene>
    <name evidence="6" type="ORF">EDC19_1897</name>
</gene>